<proteinExistence type="predicted"/>
<name>A0A0A9BBR5_ARUDO</name>
<dbReference type="EMBL" id="GBRH01239255">
    <property type="protein sequence ID" value="JAD58640.1"/>
    <property type="molecule type" value="Transcribed_RNA"/>
</dbReference>
<organism evidence="1">
    <name type="scientific">Arundo donax</name>
    <name type="common">Giant reed</name>
    <name type="synonym">Donax arundinaceus</name>
    <dbReference type="NCBI Taxonomy" id="35708"/>
    <lineage>
        <taxon>Eukaryota</taxon>
        <taxon>Viridiplantae</taxon>
        <taxon>Streptophyta</taxon>
        <taxon>Embryophyta</taxon>
        <taxon>Tracheophyta</taxon>
        <taxon>Spermatophyta</taxon>
        <taxon>Magnoliopsida</taxon>
        <taxon>Liliopsida</taxon>
        <taxon>Poales</taxon>
        <taxon>Poaceae</taxon>
        <taxon>PACMAD clade</taxon>
        <taxon>Arundinoideae</taxon>
        <taxon>Arundineae</taxon>
        <taxon>Arundo</taxon>
    </lineage>
</organism>
<dbReference type="AlphaFoldDB" id="A0A0A9BBR5"/>
<reference evidence="1" key="2">
    <citation type="journal article" date="2015" name="Data Brief">
        <title>Shoot transcriptome of the giant reed, Arundo donax.</title>
        <authorList>
            <person name="Barrero R.A."/>
            <person name="Guerrero F.D."/>
            <person name="Moolhuijzen P."/>
            <person name="Goolsby J.A."/>
            <person name="Tidwell J."/>
            <person name="Bellgard S.E."/>
            <person name="Bellgard M.I."/>
        </authorList>
    </citation>
    <scope>NUCLEOTIDE SEQUENCE</scope>
    <source>
        <tissue evidence="1">Shoot tissue taken approximately 20 cm above the soil surface</tissue>
    </source>
</reference>
<protein>
    <submittedName>
        <fullName evidence="1">Uncharacterized protein</fullName>
    </submittedName>
</protein>
<sequence length="41" mass="4587">MPPAMRAMPVQLVCHPARQGMPRRAATIVLSRLTKRMTPTN</sequence>
<accession>A0A0A9BBR5</accession>
<reference evidence="1" key="1">
    <citation type="submission" date="2014-09" db="EMBL/GenBank/DDBJ databases">
        <authorList>
            <person name="Magalhaes I.L.F."/>
            <person name="Oliveira U."/>
            <person name="Santos F.R."/>
            <person name="Vidigal T.H.D.A."/>
            <person name="Brescovit A.D."/>
            <person name="Santos A.J."/>
        </authorList>
    </citation>
    <scope>NUCLEOTIDE SEQUENCE</scope>
    <source>
        <tissue evidence="1">Shoot tissue taken approximately 20 cm above the soil surface</tissue>
    </source>
</reference>
<evidence type="ECO:0000313" key="1">
    <source>
        <dbReference type="EMBL" id="JAD58640.1"/>
    </source>
</evidence>